<evidence type="ECO:0000259" key="1">
    <source>
        <dbReference type="PROSITE" id="PS50090"/>
    </source>
</evidence>
<organism evidence="2 3">
    <name type="scientific">Coemansia reversa (strain ATCC 12441 / NRRL 1564)</name>
    <dbReference type="NCBI Taxonomy" id="763665"/>
    <lineage>
        <taxon>Eukaryota</taxon>
        <taxon>Fungi</taxon>
        <taxon>Fungi incertae sedis</taxon>
        <taxon>Zoopagomycota</taxon>
        <taxon>Kickxellomycotina</taxon>
        <taxon>Kickxellomycetes</taxon>
        <taxon>Kickxellales</taxon>
        <taxon>Kickxellaceae</taxon>
        <taxon>Coemansia</taxon>
    </lineage>
</organism>
<evidence type="ECO:0000313" key="3">
    <source>
        <dbReference type="Proteomes" id="UP000242474"/>
    </source>
</evidence>
<dbReference type="OrthoDB" id="2143914at2759"/>
<dbReference type="PROSITE" id="PS50090">
    <property type="entry name" value="MYB_LIKE"/>
    <property type="match status" value="1"/>
</dbReference>
<accession>A0A2G5B8Q8</accession>
<dbReference type="EMBL" id="KZ303507">
    <property type="protein sequence ID" value="PIA15413.1"/>
    <property type="molecule type" value="Genomic_DNA"/>
</dbReference>
<dbReference type="Gene3D" id="1.10.10.60">
    <property type="entry name" value="Homeodomain-like"/>
    <property type="match status" value="1"/>
</dbReference>
<sequence length="789" mass="91803">MLQSHGQRLSQNCLALYCGTPVRLFNVQTAWRFLRLYTSATKDSTSDQQQKLLCQIRAYQKENVTIPWHMLVAQYRMPFDSMKQIQAQDDTRIREQKELSVRVTQRAEQLYNKDRGRCDWETVANEFGKPLLQCLALYDSSSSTIVARSRPNITDWPIEDVEVLKSFIAKHLDSTTSNNLQLASIYMNVRHDDCVFINSMLSRPKMTADLHEAIKQCRDNGMRWKDIHERYPFWYSLAAFRSSYMHFRDELPQTADKDNKIKWTESETTRIQEILKEHYKPGSMRLAKKVATAEFADKPKIKVLNKVIRTRNNLYLKSNKHNVEKIRRLVETHGEDWVRIGAEMRITANQVQNLWKKCAQRYNVTSGWAEDEVEIIRNCIKNGIGPAEASRLVGTKLMSTCADMMNKLNNSEQTERLDVHRLHWSSVDKTRLAVLTSNFDHKAIDWAHISKELGRGIKACKLKYGILSRKRHNNLSGYTDAINTEAQRQYEQRSEIDWAEVSQTVGLSERECLEICQFDEGKNRWIYDPETFSWDAANKMTAFIEANYPSPIHVNYRAVSNYMWVDINACINMAMLLRGEIEWTDKILAKIIELRDQGMKFKDISKQISPNLHENKVSAAYHNQFSRKMYSPISDEDRQLIRRLLDKHAETMPYEKLASFIVARLTSGDKFTQTTRIALYAMFHPVYKARLEKAGKTNVINKILAGKISIRNLALELDLPVRILRKLLSNAKSRTCSNTWTHEETEQLMVYAQANTPPYNWKLFSTQLGSKTASQSLRKWLYLKKNSML</sequence>
<dbReference type="Proteomes" id="UP000242474">
    <property type="component" value="Unassembled WGS sequence"/>
</dbReference>
<feature type="domain" description="Myb-like" evidence="1">
    <location>
        <begin position="732"/>
        <end position="784"/>
    </location>
</feature>
<dbReference type="AlphaFoldDB" id="A0A2G5B8Q8"/>
<reference evidence="2 3" key="1">
    <citation type="journal article" date="2015" name="Genome Biol. Evol.">
        <title>Phylogenomic analyses indicate that early fungi evolved digesting cell walls of algal ancestors of land plants.</title>
        <authorList>
            <person name="Chang Y."/>
            <person name="Wang S."/>
            <person name="Sekimoto S."/>
            <person name="Aerts A.L."/>
            <person name="Choi C."/>
            <person name="Clum A."/>
            <person name="LaButti K.M."/>
            <person name="Lindquist E.A."/>
            <person name="Yee Ngan C."/>
            <person name="Ohm R.A."/>
            <person name="Salamov A.A."/>
            <person name="Grigoriev I.V."/>
            <person name="Spatafora J.W."/>
            <person name="Berbee M.L."/>
        </authorList>
    </citation>
    <scope>NUCLEOTIDE SEQUENCE [LARGE SCALE GENOMIC DNA]</scope>
    <source>
        <strain evidence="2 3">NRRL 1564</strain>
    </source>
</reference>
<evidence type="ECO:0000313" key="2">
    <source>
        <dbReference type="EMBL" id="PIA15413.1"/>
    </source>
</evidence>
<dbReference type="InterPro" id="IPR009057">
    <property type="entry name" value="Homeodomain-like_sf"/>
</dbReference>
<protein>
    <recommendedName>
        <fullName evidence="1">Myb-like domain-containing protein</fullName>
    </recommendedName>
</protein>
<proteinExistence type="predicted"/>
<dbReference type="SUPFAM" id="SSF46689">
    <property type="entry name" value="Homeodomain-like"/>
    <property type="match status" value="1"/>
</dbReference>
<gene>
    <name evidence="2" type="ORF">COEREDRAFT_9354</name>
</gene>
<keyword evidence="3" id="KW-1185">Reference proteome</keyword>
<dbReference type="InterPro" id="IPR001005">
    <property type="entry name" value="SANT/Myb"/>
</dbReference>
<dbReference type="SMART" id="SM00717">
    <property type="entry name" value="SANT"/>
    <property type="match status" value="3"/>
</dbReference>
<name>A0A2G5B8Q8_COERN</name>